<dbReference type="Gene3D" id="1.25.40.10">
    <property type="entry name" value="Tetratricopeptide repeat domain"/>
    <property type="match status" value="4"/>
</dbReference>
<feature type="repeat" description="PPR" evidence="5">
    <location>
        <begin position="228"/>
        <end position="262"/>
    </location>
</feature>
<evidence type="ECO:0000313" key="7">
    <source>
        <dbReference type="Proteomes" id="UP001150925"/>
    </source>
</evidence>
<name>A0A9W8AV82_9FUNG</name>
<dbReference type="NCBIfam" id="TIGR00756">
    <property type="entry name" value="PPR"/>
    <property type="match status" value="4"/>
</dbReference>
<evidence type="ECO:0008006" key="8">
    <source>
        <dbReference type="Google" id="ProtNLM"/>
    </source>
</evidence>
<feature type="repeat" description="PPR" evidence="5">
    <location>
        <begin position="369"/>
        <end position="403"/>
    </location>
</feature>
<dbReference type="Proteomes" id="UP001150925">
    <property type="component" value="Unassembled WGS sequence"/>
</dbReference>
<keyword evidence="2" id="KW-0677">Repeat</keyword>
<evidence type="ECO:0000256" key="3">
    <source>
        <dbReference type="ARBA" id="ARBA00044493"/>
    </source>
</evidence>
<keyword evidence="7" id="KW-1185">Reference proteome</keyword>
<dbReference type="PANTHER" id="PTHR47447">
    <property type="entry name" value="OS03G0856100 PROTEIN"/>
    <property type="match status" value="1"/>
</dbReference>
<dbReference type="PANTHER" id="PTHR47447:SF17">
    <property type="entry name" value="OS12G0638900 PROTEIN"/>
    <property type="match status" value="1"/>
</dbReference>
<gene>
    <name evidence="6" type="ORF">IWQ62_000213</name>
</gene>
<dbReference type="EMBL" id="JANBPY010000007">
    <property type="protein sequence ID" value="KAJ1970053.1"/>
    <property type="molecule type" value="Genomic_DNA"/>
</dbReference>
<comment type="function">
    <text evidence="3">Regulates mitochondrial small subunit maturation by controlling 15S rRNA 5'-end processing. Localizes to the 5' precursor of the 15S rRNA in a position that is subsequently occupied by mS47 in the mature yeast mtSSU. Uses structure and sequence-specific RNA recognition, binding to a single-stranded region of the precursor and specifically recognizing bases -6 to -1. The exchange of Ccm1 for mS47 is coupled to the irreversible removal of precursor rRNA that is accompanied by conformational changes of the mitoribosomal proteins uS5m and mS26. These conformational changes signal completion of 5'-end rRNA processing through protection of the mature 5'-end of the 15S rRNA and stabilization of mS47. The removal of the 5' precursor together with the dissociation of Ccm1 may be catalyzed by the 5'-3' exoribonuclease Pet127. Involved in the specific removal of group I introns in mitochondrial encoded transcripts.</text>
</comment>
<comment type="subunit">
    <text evidence="4">Binds to mitochondrial small subunit 15S rRNA.</text>
</comment>
<comment type="caution">
    <text evidence="6">The sequence shown here is derived from an EMBL/GenBank/DDBJ whole genome shotgun (WGS) entry which is preliminary data.</text>
</comment>
<evidence type="ECO:0000313" key="6">
    <source>
        <dbReference type="EMBL" id="KAJ1970053.1"/>
    </source>
</evidence>
<feature type="repeat" description="PPR" evidence="5">
    <location>
        <begin position="263"/>
        <end position="297"/>
    </location>
</feature>
<dbReference type="PROSITE" id="PS51375">
    <property type="entry name" value="PPR"/>
    <property type="match status" value="6"/>
</dbReference>
<comment type="similarity">
    <text evidence="1">Belongs to the CCM1 family.</text>
</comment>
<sequence length="803" mass="90692">MEPTTKKLDQPELVGPERVSKLYAMLESKELEYGKPMASDETLSLENHDNQVLDAPQKAGPEGADRLTDELLAKPRYLDTRVNRLTQRTDLSVDDALKAGLLPGIDTKGNIPTAEFLRDVTATPTLTQPAPSRPFRDHDIHMLSPVGESAPRYNANLSVKRFNQVLYANALAGRPEEAEKVLDLMKEYGMAPDARCYFHLMDAYANRNNLRGVITTLRRAEQAEIPVGIHCYGVLIKSYVRALRLDDALAVYDILKKKGIRPTQPIYTQLIKACLDVGHFDRSWEIFEHMRYEVSQPDEVAFSLMIHACAKRNQVEKAINLFEEMIEVGLSVTDVTFNSLISACARNPTYYRTSLRLVDQMSQHGIAPDSYTFTTLILACALAKDFNRARSLFLQMVSEAAEKGSTHLSPNFLTYKNLFLAYTNAFEPVVSRQLRRQLDTIESRRARNLPCSLRLPADLQSLVNRPIPDFARPDPSSLSTDQVPVENDAPTAVVSSEETNRGAVPVVPEVEHAQTLWSRLKSIGLNQPLNSRAQILREAEDVFQLMMQLPPVPSTDLPITPPNPSSTGVQTASPYQYSTKLLNTFLDMYAQYGQVEQAFALVERTYPQLGITPNGWTYKSLLMLCSREHSFERGQMIWKRYQQWAREHENSLNQPVPIEGAAPFAPGQTLSLEQQLNVRSALEKRVERERAGRGANDELRTYQFMIDIFAKQDNLAAAVQLVKDLVEIPYHEHRPPLTRFKILYDKTIALGDIGLRGELLRLCPPEDKTVRYTLARKWGSKVPWDVGLGKRQVLIEQSEGDWT</sequence>
<dbReference type="InterPro" id="IPR002885">
    <property type="entry name" value="PPR_rpt"/>
</dbReference>
<dbReference type="Pfam" id="PF13041">
    <property type="entry name" value="PPR_2"/>
    <property type="match status" value="1"/>
</dbReference>
<accession>A0A9W8AV82</accession>
<reference evidence="6" key="1">
    <citation type="submission" date="2022-07" db="EMBL/GenBank/DDBJ databases">
        <title>Phylogenomic reconstructions and comparative analyses of Kickxellomycotina fungi.</title>
        <authorList>
            <person name="Reynolds N.K."/>
            <person name="Stajich J.E."/>
            <person name="Barry K."/>
            <person name="Grigoriev I.V."/>
            <person name="Crous P."/>
            <person name="Smith M.E."/>
        </authorList>
    </citation>
    <scope>NUCLEOTIDE SEQUENCE</scope>
    <source>
        <strain evidence="6">RSA 1196</strain>
    </source>
</reference>
<evidence type="ECO:0000256" key="2">
    <source>
        <dbReference type="ARBA" id="ARBA00022737"/>
    </source>
</evidence>
<dbReference type="AlphaFoldDB" id="A0A9W8AV82"/>
<protein>
    <recommendedName>
        <fullName evidence="8">Pentacotripeptide-repeat region of PRORP domain-containing protein</fullName>
    </recommendedName>
</protein>
<evidence type="ECO:0000256" key="5">
    <source>
        <dbReference type="PROSITE-ProRule" id="PRU00708"/>
    </source>
</evidence>
<dbReference type="InterPro" id="IPR011990">
    <property type="entry name" value="TPR-like_helical_dom_sf"/>
</dbReference>
<evidence type="ECO:0000256" key="1">
    <source>
        <dbReference type="ARBA" id="ARBA00006192"/>
    </source>
</evidence>
<dbReference type="Pfam" id="PF13812">
    <property type="entry name" value="PPR_3"/>
    <property type="match status" value="3"/>
</dbReference>
<feature type="repeat" description="PPR" evidence="5">
    <location>
        <begin position="333"/>
        <end position="368"/>
    </location>
</feature>
<feature type="repeat" description="PPR" evidence="5">
    <location>
        <begin position="298"/>
        <end position="332"/>
    </location>
</feature>
<organism evidence="6 7">
    <name type="scientific">Dispira parvispora</name>
    <dbReference type="NCBI Taxonomy" id="1520584"/>
    <lineage>
        <taxon>Eukaryota</taxon>
        <taxon>Fungi</taxon>
        <taxon>Fungi incertae sedis</taxon>
        <taxon>Zoopagomycota</taxon>
        <taxon>Kickxellomycotina</taxon>
        <taxon>Dimargaritomycetes</taxon>
        <taxon>Dimargaritales</taxon>
        <taxon>Dimargaritaceae</taxon>
        <taxon>Dispira</taxon>
    </lineage>
</organism>
<dbReference type="OrthoDB" id="5588846at2759"/>
<proteinExistence type="inferred from homology"/>
<evidence type="ECO:0000256" key="4">
    <source>
        <dbReference type="ARBA" id="ARBA00044511"/>
    </source>
</evidence>
<feature type="repeat" description="PPR" evidence="5">
    <location>
        <begin position="158"/>
        <end position="192"/>
    </location>
</feature>